<sequence>MTVRKNFTMPESIVYDLEELSRLLNKKQSQVIQELIEERMKAVKKQKKLDSLEKMSGMFSGLIPEHVDMQWIKSQDGH</sequence>
<protein>
    <recommendedName>
        <fullName evidence="3">Ribbon-helix-helix protein CopG domain-containing protein</fullName>
    </recommendedName>
</protein>
<dbReference type="EMBL" id="CACVAR010000004">
    <property type="protein sequence ID" value="CAA6798441.1"/>
    <property type="molecule type" value="Genomic_DNA"/>
</dbReference>
<organism evidence="2">
    <name type="scientific">uncultured Sulfurovum sp</name>
    <dbReference type="NCBI Taxonomy" id="269237"/>
    <lineage>
        <taxon>Bacteria</taxon>
        <taxon>Pseudomonadati</taxon>
        <taxon>Campylobacterota</taxon>
        <taxon>Epsilonproteobacteria</taxon>
        <taxon>Campylobacterales</taxon>
        <taxon>Sulfurovaceae</taxon>
        <taxon>Sulfurovum</taxon>
        <taxon>environmental samples</taxon>
    </lineage>
</organism>
<dbReference type="EMBL" id="CACVAU010000068">
    <property type="protein sequence ID" value="CAA6823094.1"/>
    <property type="molecule type" value="Genomic_DNA"/>
</dbReference>
<name>A0A6S6TUM0_9BACT</name>
<evidence type="ECO:0000313" key="1">
    <source>
        <dbReference type="EMBL" id="CAA6798441.1"/>
    </source>
</evidence>
<evidence type="ECO:0000313" key="2">
    <source>
        <dbReference type="EMBL" id="CAA6823094.1"/>
    </source>
</evidence>
<proteinExistence type="predicted"/>
<gene>
    <name evidence="2" type="ORF">HELGO_WM48896</name>
    <name evidence="1" type="ORF">HELGO_WM68120</name>
</gene>
<evidence type="ECO:0008006" key="3">
    <source>
        <dbReference type="Google" id="ProtNLM"/>
    </source>
</evidence>
<reference evidence="2" key="1">
    <citation type="submission" date="2020-01" db="EMBL/GenBank/DDBJ databases">
        <authorList>
            <person name="Meier V. D."/>
            <person name="Meier V D."/>
        </authorList>
    </citation>
    <scope>NUCLEOTIDE SEQUENCE</scope>
    <source>
        <strain evidence="1">HLG_WM_MAG_03</strain>
        <strain evidence="2">HLG_WM_MAG_05</strain>
    </source>
</reference>
<accession>A0A6S6TUM0</accession>
<dbReference type="AlphaFoldDB" id="A0A6S6TUM0"/>